<evidence type="ECO:0000313" key="4">
    <source>
        <dbReference type="Proteomes" id="UP000472839"/>
    </source>
</evidence>
<proteinExistence type="predicted"/>
<reference evidence="3 4" key="1">
    <citation type="submission" date="2019-10" db="EMBL/GenBank/DDBJ databases">
        <title>Poseidonibacter ostreae sp. nov., isolated from the gut of the Ostrea denselamellosa.</title>
        <authorList>
            <person name="Choi A."/>
        </authorList>
    </citation>
    <scope>NUCLEOTIDE SEQUENCE [LARGE SCALE GENOMIC DNA]</scope>
    <source>
        <strain evidence="1 4">SJOD-M-33</strain>
        <strain evidence="2 3">SJOD-M-5</strain>
    </source>
</reference>
<gene>
    <name evidence="2" type="ORF">GBG18_07820</name>
    <name evidence="1" type="ORF">GBG19_10235</name>
</gene>
<evidence type="ECO:0000313" key="3">
    <source>
        <dbReference type="Proteomes" id="UP000461010"/>
    </source>
</evidence>
<name>A0A6L4WR13_9BACT</name>
<dbReference type="EMBL" id="WFKJ01000020">
    <property type="protein sequence ID" value="KAB7890964.1"/>
    <property type="molecule type" value="Genomic_DNA"/>
</dbReference>
<dbReference type="AlphaFoldDB" id="A0A6L4WR13"/>
<evidence type="ECO:0000313" key="1">
    <source>
        <dbReference type="EMBL" id="KAB7887773.1"/>
    </source>
</evidence>
<dbReference type="EMBL" id="WFKK01000030">
    <property type="protein sequence ID" value="KAB7887773.1"/>
    <property type="molecule type" value="Genomic_DNA"/>
</dbReference>
<comment type="caution">
    <text evidence="1">The sequence shown here is derived from an EMBL/GenBank/DDBJ whole genome shotgun (WGS) entry which is preliminary data.</text>
</comment>
<sequence length="149" mass="17083">MKQENDGLWIKEIELELKDYSPIEMASVFSGMLLDPKYQKCTYRLEYAIKLCLSHCSGINTPNKEIINKINKSLEKNSITLQEDPVEDINTSSLLLDGKRYKFLLGLWEGCIPQTQLFLNMLNVLPKTVACMNLYKNIKGLMENPGTVY</sequence>
<accession>A0A6L4WR13</accession>
<dbReference type="Proteomes" id="UP000472839">
    <property type="component" value="Unassembled WGS sequence"/>
</dbReference>
<protein>
    <submittedName>
        <fullName evidence="1">Uncharacterized protein</fullName>
    </submittedName>
</protein>
<dbReference type="RefSeq" id="WP_152189957.1">
    <property type="nucleotide sequence ID" value="NZ_WFKI01000001.1"/>
</dbReference>
<keyword evidence="3" id="KW-1185">Reference proteome</keyword>
<dbReference type="Proteomes" id="UP000461010">
    <property type="component" value="Unassembled WGS sequence"/>
</dbReference>
<evidence type="ECO:0000313" key="2">
    <source>
        <dbReference type="EMBL" id="KAB7890964.1"/>
    </source>
</evidence>
<organism evidence="1 4">
    <name type="scientific">Poseidonibacter ostreae</name>
    <dbReference type="NCBI Taxonomy" id="2654171"/>
    <lineage>
        <taxon>Bacteria</taxon>
        <taxon>Pseudomonadati</taxon>
        <taxon>Campylobacterota</taxon>
        <taxon>Epsilonproteobacteria</taxon>
        <taxon>Campylobacterales</taxon>
        <taxon>Arcobacteraceae</taxon>
        <taxon>Poseidonibacter</taxon>
    </lineage>
</organism>